<feature type="region of interest" description="Disordered" evidence="1">
    <location>
        <begin position="1"/>
        <end position="60"/>
    </location>
</feature>
<accession>A0A5A7P2S6</accession>
<dbReference type="Proteomes" id="UP000325081">
    <property type="component" value="Unassembled WGS sequence"/>
</dbReference>
<keyword evidence="2" id="KW-0418">Kinase</keyword>
<keyword evidence="3" id="KW-1185">Reference proteome</keyword>
<gene>
    <name evidence="2" type="ORF">STAS_02710</name>
</gene>
<evidence type="ECO:0000256" key="1">
    <source>
        <dbReference type="SAM" id="MobiDB-lite"/>
    </source>
</evidence>
<proteinExistence type="predicted"/>
<reference evidence="3" key="1">
    <citation type="journal article" date="2019" name="Curr. Biol.">
        <title>Genome Sequence of Striga asiatica Provides Insight into the Evolution of Plant Parasitism.</title>
        <authorList>
            <person name="Yoshida S."/>
            <person name="Kim S."/>
            <person name="Wafula E.K."/>
            <person name="Tanskanen J."/>
            <person name="Kim Y.M."/>
            <person name="Honaas L."/>
            <person name="Yang Z."/>
            <person name="Spallek T."/>
            <person name="Conn C.E."/>
            <person name="Ichihashi Y."/>
            <person name="Cheong K."/>
            <person name="Cui S."/>
            <person name="Der J.P."/>
            <person name="Gundlach H."/>
            <person name="Jiao Y."/>
            <person name="Hori C."/>
            <person name="Ishida J.K."/>
            <person name="Kasahara H."/>
            <person name="Kiba T."/>
            <person name="Kim M.S."/>
            <person name="Koo N."/>
            <person name="Laohavisit A."/>
            <person name="Lee Y.H."/>
            <person name="Lumba S."/>
            <person name="McCourt P."/>
            <person name="Mortimer J.C."/>
            <person name="Mutuku J.M."/>
            <person name="Nomura T."/>
            <person name="Sasaki-Sekimoto Y."/>
            <person name="Seto Y."/>
            <person name="Wang Y."/>
            <person name="Wakatake T."/>
            <person name="Sakakibara H."/>
            <person name="Demura T."/>
            <person name="Yamaguchi S."/>
            <person name="Yoneyama K."/>
            <person name="Manabe R.I."/>
            <person name="Nelson D.C."/>
            <person name="Schulman A.H."/>
            <person name="Timko M.P."/>
            <person name="dePamphilis C.W."/>
            <person name="Choi D."/>
            <person name="Shirasu K."/>
        </authorList>
    </citation>
    <scope>NUCLEOTIDE SEQUENCE [LARGE SCALE GENOMIC DNA]</scope>
    <source>
        <strain evidence="3">cv. UVA1</strain>
    </source>
</reference>
<dbReference type="EMBL" id="BKCP01001447">
    <property type="protein sequence ID" value="GER27029.1"/>
    <property type="molecule type" value="Genomic_DNA"/>
</dbReference>
<dbReference type="AlphaFoldDB" id="A0A5A7P2S6"/>
<name>A0A5A7P2S6_STRAF</name>
<sequence length="204" mass="22044">MPSGDVTKPVDPNEIVKSQPRVESESVSANSCGNGEKGLSESPRAEVGQGSGNKSDSFNLGNTEISYHLEVQTQVDPSPNDNHLVDVNVQSASIGERLAKRMKKISVRKSHKLEVIKENMEVDLKVNNEGLDSGLMIGQKSALHVSDSSEDSEPRLRGCLDLPLPPLAWRFRPGAAARGWTGEAPAPPNDSDAMSIFMFCEPVH</sequence>
<dbReference type="GO" id="GO:0016301">
    <property type="term" value="F:kinase activity"/>
    <property type="evidence" value="ECO:0007669"/>
    <property type="project" value="UniProtKB-KW"/>
</dbReference>
<evidence type="ECO:0000313" key="3">
    <source>
        <dbReference type="Proteomes" id="UP000325081"/>
    </source>
</evidence>
<keyword evidence="2" id="KW-0808">Transferase</keyword>
<comment type="caution">
    <text evidence="2">The sequence shown here is derived from an EMBL/GenBank/DDBJ whole genome shotgun (WGS) entry which is preliminary data.</text>
</comment>
<organism evidence="2 3">
    <name type="scientific">Striga asiatica</name>
    <name type="common">Asiatic witchweed</name>
    <name type="synonym">Buchnera asiatica</name>
    <dbReference type="NCBI Taxonomy" id="4170"/>
    <lineage>
        <taxon>Eukaryota</taxon>
        <taxon>Viridiplantae</taxon>
        <taxon>Streptophyta</taxon>
        <taxon>Embryophyta</taxon>
        <taxon>Tracheophyta</taxon>
        <taxon>Spermatophyta</taxon>
        <taxon>Magnoliopsida</taxon>
        <taxon>eudicotyledons</taxon>
        <taxon>Gunneridae</taxon>
        <taxon>Pentapetalae</taxon>
        <taxon>asterids</taxon>
        <taxon>lamiids</taxon>
        <taxon>Lamiales</taxon>
        <taxon>Orobanchaceae</taxon>
        <taxon>Buchnereae</taxon>
        <taxon>Striga</taxon>
    </lineage>
</organism>
<evidence type="ECO:0000313" key="2">
    <source>
        <dbReference type="EMBL" id="GER27029.1"/>
    </source>
</evidence>
<protein>
    <submittedName>
        <fullName evidence="2">PAS/PAC sensor hybrid histidine kinase</fullName>
    </submittedName>
</protein>